<organism evidence="1 2">
    <name type="scientific">Punica granatum</name>
    <name type="common">Pomegranate</name>
    <dbReference type="NCBI Taxonomy" id="22663"/>
    <lineage>
        <taxon>Eukaryota</taxon>
        <taxon>Viridiplantae</taxon>
        <taxon>Streptophyta</taxon>
        <taxon>Embryophyta</taxon>
        <taxon>Tracheophyta</taxon>
        <taxon>Spermatophyta</taxon>
        <taxon>Magnoliopsida</taxon>
        <taxon>eudicotyledons</taxon>
        <taxon>Gunneridae</taxon>
        <taxon>Pentapetalae</taxon>
        <taxon>rosids</taxon>
        <taxon>malvids</taxon>
        <taxon>Myrtales</taxon>
        <taxon>Lythraceae</taxon>
        <taxon>Punica</taxon>
    </lineage>
</organism>
<accession>A0A2I0KDL5</accession>
<name>A0A2I0KDL5_PUNGR</name>
<comment type="caution">
    <text evidence="1">The sequence shown here is derived from an EMBL/GenBank/DDBJ whole genome shotgun (WGS) entry which is preliminary data.</text>
</comment>
<reference evidence="1 2" key="1">
    <citation type="submission" date="2017-11" db="EMBL/GenBank/DDBJ databases">
        <title>De-novo sequencing of pomegranate (Punica granatum L.) genome.</title>
        <authorList>
            <person name="Akparov Z."/>
            <person name="Amiraslanov A."/>
            <person name="Hajiyeva S."/>
            <person name="Abbasov M."/>
            <person name="Kaur K."/>
            <person name="Hamwieh A."/>
            <person name="Solovyev V."/>
            <person name="Salamov A."/>
            <person name="Braich B."/>
            <person name="Kosarev P."/>
            <person name="Mahmoud A."/>
            <person name="Hajiyev E."/>
            <person name="Babayeva S."/>
            <person name="Izzatullayeva V."/>
            <person name="Mammadov A."/>
            <person name="Mammadov A."/>
            <person name="Sharifova S."/>
            <person name="Ojaghi J."/>
            <person name="Eynullazada K."/>
            <person name="Bayramov B."/>
            <person name="Abdulazimova A."/>
            <person name="Shahmuradov I."/>
        </authorList>
    </citation>
    <scope>NUCLEOTIDE SEQUENCE [LARGE SCALE GENOMIC DNA]</scope>
    <source>
        <strain evidence="2">cv. AG2017</strain>
        <tissue evidence="1">Leaf</tissue>
    </source>
</reference>
<keyword evidence="2" id="KW-1185">Reference proteome</keyword>
<dbReference type="Proteomes" id="UP000233551">
    <property type="component" value="Unassembled WGS sequence"/>
</dbReference>
<evidence type="ECO:0000313" key="2">
    <source>
        <dbReference type="Proteomes" id="UP000233551"/>
    </source>
</evidence>
<dbReference type="AlphaFoldDB" id="A0A2I0KDL5"/>
<proteinExistence type="predicted"/>
<evidence type="ECO:0000313" key="1">
    <source>
        <dbReference type="EMBL" id="PKI66625.1"/>
    </source>
</evidence>
<protein>
    <submittedName>
        <fullName evidence="1">Uncharacterized protein</fullName>
    </submittedName>
</protein>
<dbReference type="EMBL" id="PGOL01000662">
    <property type="protein sequence ID" value="PKI66625.1"/>
    <property type="molecule type" value="Genomic_DNA"/>
</dbReference>
<sequence>MSNRSKFRWLILPPTINNGTIGMGANNNQWIHKYLIPKRAKSSTGLSSAPCRDFELSSIFIRLVLANTMDTKSLWALWASAHERGLLLSIGFDTGPRPVLGPIWPDNF</sequence>
<gene>
    <name evidence="1" type="ORF">CRG98_012967</name>
</gene>